<dbReference type="KEGG" id="pace:A6070_12395"/>
<dbReference type="AlphaFoldDB" id="A0A1L3GEJ7"/>
<organism evidence="2 3">
    <name type="scientific">Syntrophotalea acetylenica</name>
    <name type="common">Pelobacter acetylenicus</name>
    <dbReference type="NCBI Taxonomy" id="29542"/>
    <lineage>
        <taxon>Bacteria</taxon>
        <taxon>Pseudomonadati</taxon>
        <taxon>Thermodesulfobacteriota</taxon>
        <taxon>Desulfuromonadia</taxon>
        <taxon>Desulfuromonadales</taxon>
        <taxon>Syntrophotaleaceae</taxon>
        <taxon>Syntrophotalea</taxon>
    </lineage>
</organism>
<dbReference type="GO" id="GO:0016887">
    <property type="term" value="F:ATP hydrolysis activity"/>
    <property type="evidence" value="ECO:0007669"/>
    <property type="project" value="InterPro"/>
</dbReference>
<sequence>MRIDRLRIPDRNNLKSFEIDFDEDQSTTVLLGRNGTGKSNLIEAIVEIFRELELGLPTAFAYELDYSCFEKTIHVECDPEKATRRLTIKIDGKNVTVAKFRDQAHQYLPLHVFGYYSGWSSRLEKQFEPPTRRRYRALLKNADDDAPLRRFFFCRKEYSQLALLAFFLSENEKAKKLITDYLEIDGFESALFVLKRPWWGGSKSIRSGVDVEPRLWNATGAFLPFFRRLWDSALAPIRSNEEVERPVPRDKEPTERIYLFIKNQEQLEELKAPFESVKSFFANLEGLYLCDLVDEVRVVVRKKNGTKVRFAQLSEGEQQLLTVLGLLLFTQDDQVLYLLDEPDTHLNPVWTYDFLKLLQENIHAENGQLIVATHNPLMIGSLHKNQVRVLSQEDERLLASAPDYDPLGIGVEGLLKSELYGLRSTLAPEILRNLDRHYLLLGKKDKTEAEQRELMQLATELNDLGVSRTHPNPYFELFANAMARRRLPEKEVALSKEEIAEQTELADEILKEIMAEEQGDIKGGEA</sequence>
<dbReference type="PANTHER" id="PTHR43581:SF4">
    <property type="entry name" value="ATP_GTP PHOSPHATASE"/>
    <property type="match status" value="1"/>
</dbReference>
<evidence type="ECO:0000259" key="1">
    <source>
        <dbReference type="Pfam" id="PF13304"/>
    </source>
</evidence>
<dbReference type="Pfam" id="PF13304">
    <property type="entry name" value="AAA_21"/>
    <property type="match status" value="1"/>
</dbReference>
<protein>
    <recommendedName>
        <fullName evidence="1">ATPase AAA-type core domain-containing protein</fullName>
    </recommendedName>
</protein>
<dbReference type="PANTHER" id="PTHR43581">
    <property type="entry name" value="ATP/GTP PHOSPHATASE"/>
    <property type="match status" value="1"/>
</dbReference>
<proteinExistence type="predicted"/>
<feature type="domain" description="ATPase AAA-type core" evidence="1">
    <location>
        <begin position="28"/>
        <end position="377"/>
    </location>
</feature>
<dbReference type="Gene3D" id="3.40.50.300">
    <property type="entry name" value="P-loop containing nucleotide triphosphate hydrolases"/>
    <property type="match status" value="1"/>
</dbReference>
<dbReference type="EMBL" id="CP015518">
    <property type="protein sequence ID" value="APG24249.1"/>
    <property type="molecule type" value="Genomic_DNA"/>
</dbReference>
<dbReference type="InterPro" id="IPR027417">
    <property type="entry name" value="P-loop_NTPase"/>
</dbReference>
<name>A0A1L3GEJ7_SYNAC</name>
<evidence type="ECO:0000313" key="2">
    <source>
        <dbReference type="EMBL" id="APG24249.1"/>
    </source>
</evidence>
<dbReference type="GO" id="GO:0005524">
    <property type="term" value="F:ATP binding"/>
    <property type="evidence" value="ECO:0007669"/>
    <property type="project" value="InterPro"/>
</dbReference>
<evidence type="ECO:0000313" key="3">
    <source>
        <dbReference type="Proteomes" id="UP000182264"/>
    </source>
</evidence>
<dbReference type="InterPro" id="IPR051396">
    <property type="entry name" value="Bact_Antivir_Def_Nuclease"/>
</dbReference>
<dbReference type="RefSeq" id="WP_072286073.1">
    <property type="nucleotide sequence ID" value="NZ_CP015455.1"/>
</dbReference>
<accession>A0A1L3GEJ7</accession>
<dbReference type="Proteomes" id="UP000182264">
    <property type="component" value="Chromosome"/>
</dbReference>
<dbReference type="STRING" id="29542.A6070_12395"/>
<gene>
    <name evidence="2" type="ORF">A7E75_03770</name>
</gene>
<dbReference type="InterPro" id="IPR003959">
    <property type="entry name" value="ATPase_AAA_core"/>
</dbReference>
<dbReference type="OrthoDB" id="9784297at2"/>
<keyword evidence="3" id="KW-1185">Reference proteome</keyword>
<dbReference type="CDD" id="cd00267">
    <property type="entry name" value="ABC_ATPase"/>
    <property type="match status" value="1"/>
</dbReference>
<dbReference type="SUPFAM" id="SSF52540">
    <property type="entry name" value="P-loop containing nucleoside triphosphate hydrolases"/>
    <property type="match status" value="1"/>
</dbReference>
<reference evidence="2 3" key="1">
    <citation type="journal article" date="2017" name="Genome Announc.">
        <title>Complete Genome Sequences of Two Acetylene-Fermenting Pelobacter acetylenicus Strains.</title>
        <authorList>
            <person name="Sutton J.M."/>
            <person name="Baesman S.M."/>
            <person name="Fierst J.L."/>
            <person name="Poret-Peterson A.T."/>
            <person name="Oremland R.S."/>
            <person name="Dunlap D.S."/>
            <person name="Akob D.M."/>
        </authorList>
    </citation>
    <scope>NUCLEOTIDE SEQUENCE [LARGE SCALE GENOMIC DNA]</scope>
    <source>
        <strain evidence="2 3">DSM 3247</strain>
    </source>
</reference>